<evidence type="ECO:0000313" key="2">
    <source>
        <dbReference type="EMBL" id="CAE0109330.1"/>
    </source>
</evidence>
<dbReference type="EMBL" id="HBHX01017921">
    <property type="protein sequence ID" value="CAE0109330.1"/>
    <property type="molecule type" value="Transcribed_RNA"/>
</dbReference>
<protein>
    <submittedName>
        <fullName evidence="2">Uncharacterized protein</fullName>
    </submittedName>
</protein>
<sequence>MIHAETTEPLVFLARHLAGLTVDKVPTAPDYNQDAVLASAQVALSTAVIALDKTQQTIGPVTYLAQRLAEMADIVLTDEQADTHEASIPAAEFTPAQPPRYVRVGLDGVRCARQIYCIAGPDEWNRSNLGGLWRLSLDEPLLDGSPHYEHNMSGDSIAHLYRAQSSTTNGRCWVAGPTPGVEGGWVTSRGDTVQPTDAGLEWEVWDGDTFVADLAFRFSEDAEGGANMCASVCVAQRQESDQTTASSRSRRTRSRSVVSR</sequence>
<accession>A0A7S3AMD2</accession>
<organism evidence="2">
    <name type="scientific">Haptolina ericina</name>
    <dbReference type="NCBI Taxonomy" id="156174"/>
    <lineage>
        <taxon>Eukaryota</taxon>
        <taxon>Haptista</taxon>
        <taxon>Haptophyta</taxon>
        <taxon>Prymnesiophyceae</taxon>
        <taxon>Prymnesiales</taxon>
        <taxon>Prymnesiaceae</taxon>
        <taxon>Haptolina</taxon>
    </lineage>
</organism>
<proteinExistence type="predicted"/>
<dbReference type="AlphaFoldDB" id="A0A7S3AMD2"/>
<gene>
    <name evidence="2" type="ORF">HERI1096_LOCUS9990</name>
</gene>
<name>A0A7S3AMD2_9EUKA</name>
<feature type="region of interest" description="Disordered" evidence="1">
    <location>
        <begin position="237"/>
        <end position="260"/>
    </location>
</feature>
<evidence type="ECO:0000256" key="1">
    <source>
        <dbReference type="SAM" id="MobiDB-lite"/>
    </source>
</evidence>
<reference evidence="2" key="1">
    <citation type="submission" date="2021-01" db="EMBL/GenBank/DDBJ databases">
        <authorList>
            <person name="Corre E."/>
            <person name="Pelletier E."/>
            <person name="Niang G."/>
            <person name="Scheremetjew M."/>
            <person name="Finn R."/>
            <person name="Kale V."/>
            <person name="Holt S."/>
            <person name="Cochrane G."/>
            <person name="Meng A."/>
            <person name="Brown T."/>
            <person name="Cohen L."/>
        </authorList>
    </citation>
    <scope>NUCLEOTIDE SEQUENCE</scope>
    <source>
        <strain evidence="2">CCMP281</strain>
    </source>
</reference>